<dbReference type="Pfam" id="PF13966">
    <property type="entry name" value="zf-RVT"/>
    <property type="match status" value="1"/>
</dbReference>
<dbReference type="EMBL" id="JAMSHJ010000005">
    <property type="protein sequence ID" value="KAI5403879.1"/>
    <property type="molecule type" value="Genomic_DNA"/>
</dbReference>
<feature type="domain" description="Reverse transcriptase zinc-binding" evidence="1">
    <location>
        <begin position="227"/>
        <end position="299"/>
    </location>
</feature>
<name>A0A9D4WLQ1_PEA</name>
<proteinExistence type="predicted"/>
<dbReference type="Gramene" id="Psat05G0113900-T1">
    <property type="protein sequence ID" value="KAI5403879.1"/>
    <property type="gene ID" value="KIW84_051139"/>
</dbReference>
<accession>A0A9D4WLQ1</accession>
<organism evidence="2 3">
    <name type="scientific">Pisum sativum</name>
    <name type="common">Garden pea</name>
    <name type="synonym">Lathyrus oleraceus</name>
    <dbReference type="NCBI Taxonomy" id="3888"/>
    <lineage>
        <taxon>Eukaryota</taxon>
        <taxon>Viridiplantae</taxon>
        <taxon>Streptophyta</taxon>
        <taxon>Embryophyta</taxon>
        <taxon>Tracheophyta</taxon>
        <taxon>Spermatophyta</taxon>
        <taxon>Magnoliopsida</taxon>
        <taxon>eudicotyledons</taxon>
        <taxon>Gunneridae</taxon>
        <taxon>Pentapetalae</taxon>
        <taxon>rosids</taxon>
        <taxon>fabids</taxon>
        <taxon>Fabales</taxon>
        <taxon>Fabaceae</taxon>
        <taxon>Papilionoideae</taxon>
        <taxon>50 kb inversion clade</taxon>
        <taxon>NPAAA clade</taxon>
        <taxon>Hologalegina</taxon>
        <taxon>IRL clade</taxon>
        <taxon>Fabeae</taxon>
        <taxon>Lathyrus</taxon>
    </lineage>
</organism>
<gene>
    <name evidence="2" type="ORF">KIW84_051139</name>
</gene>
<evidence type="ECO:0000259" key="1">
    <source>
        <dbReference type="Pfam" id="PF13966"/>
    </source>
</evidence>
<evidence type="ECO:0000313" key="3">
    <source>
        <dbReference type="Proteomes" id="UP001058974"/>
    </source>
</evidence>
<dbReference type="InterPro" id="IPR026960">
    <property type="entry name" value="RVT-Znf"/>
</dbReference>
<keyword evidence="3" id="KW-1185">Reference proteome</keyword>
<evidence type="ECO:0000313" key="2">
    <source>
        <dbReference type="EMBL" id="KAI5403879.1"/>
    </source>
</evidence>
<dbReference type="Proteomes" id="UP001058974">
    <property type="component" value="Chromosome 5"/>
</dbReference>
<comment type="caution">
    <text evidence="2">The sequence shown here is derived from an EMBL/GenBank/DDBJ whole genome shotgun (WGS) entry which is preliminary data.</text>
</comment>
<reference evidence="2 3" key="1">
    <citation type="journal article" date="2022" name="Nat. Genet.">
        <title>Improved pea reference genome and pan-genome highlight genomic features and evolutionary characteristics.</title>
        <authorList>
            <person name="Yang T."/>
            <person name="Liu R."/>
            <person name="Luo Y."/>
            <person name="Hu S."/>
            <person name="Wang D."/>
            <person name="Wang C."/>
            <person name="Pandey M.K."/>
            <person name="Ge S."/>
            <person name="Xu Q."/>
            <person name="Li N."/>
            <person name="Li G."/>
            <person name="Huang Y."/>
            <person name="Saxena R.K."/>
            <person name="Ji Y."/>
            <person name="Li M."/>
            <person name="Yan X."/>
            <person name="He Y."/>
            <person name="Liu Y."/>
            <person name="Wang X."/>
            <person name="Xiang C."/>
            <person name="Varshney R.K."/>
            <person name="Ding H."/>
            <person name="Gao S."/>
            <person name="Zong X."/>
        </authorList>
    </citation>
    <scope>NUCLEOTIDE SEQUENCE [LARGE SCALE GENOMIC DNA]</scope>
    <source>
        <strain evidence="2 3">cv. Zhongwan 6</strain>
    </source>
</reference>
<sequence length="348" mass="40853">MGDFVIKEKLKILKVSLKRWNKEVFGWYNLKVDEGVGEINVLDKLLFSCVDVEVKELVDRRSKVISSTWRNLSIRDNMLIQKSRAKWKDGYLNSQYFHNLIKGRARMKFIGDVNIVSGVVDSVEEVKDVIWNFFNQKFRKPDHVRHVLEGSVFYKIGDQSQTHFRSANWCGNTPLAYLFLDLFALNNVKGAFDATVSGKVDSTHYSTCLDYKCFMESKVQVIMEEDMSMAFRTLWNWMVLAKIKAFGWRVFLNRLATKDQLIKRGLCLVNREGLCVLCLQSEEDLNHHFFDCSVLKKVWELIGFWIGYSLSLIGPPWKQFLSWSRFLKTFFNKGKFEIIWLADAVWRW</sequence>
<protein>
    <recommendedName>
        <fullName evidence="1">Reverse transcriptase zinc-binding domain-containing protein</fullName>
    </recommendedName>
</protein>
<dbReference type="AlphaFoldDB" id="A0A9D4WLQ1"/>